<dbReference type="Proteomes" id="UP001049176">
    <property type="component" value="Chromosome 5"/>
</dbReference>
<comment type="caution">
    <text evidence="2">The sequence shown here is derived from an EMBL/GenBank/DDBJ whole genome shotgun (WGS) entry which is preliminary data.</text>
</comment>
<dbReference type="RefSeq" id="XP_043009312.1">
    <property type="nucleotide sequence ID" value="XM_043154025.1"/>
</dbReference>
<accession>A0A9P7S0H4</accession>
<feature type="region of interest" description="Disordered" evidence="1">
    <location>
        <begin position="17"/>
        <end position="46"/>
    </location>
</feature>
<name>A0A9P7S0H4_9AGAR</name>
<evidence type="ECO:0000313" key="2">
    <source>
        <dbReference type="EMBL" id="KAG7092842.1"/>
    </source>
</evidence>
<organism evidence="2 3">
    <name type="scientific">Marasmius oreades</name>
    <name type="common">fairy-ring Marasmius</name>
    <dbReference type="NCBI Taxonomy" id="181124"/>
    <lineage>
        <taxon>Eukaryota</taxon>
        <taxon>Fungi</taxon>
        <taxon>Dikarya</taxon>
        <taxon>Basidiomycota</taxon>
        <taxon>Agaricomycotina</taxon>
        <taxon>Agaricomycetes</taxon>
        <taxon>Agaricomycetidae</taxon>
        <taxon>Agaricales</taxon>
        <taxon>Marasmiineae</taxon>
        <taxon>Marasmiaceae</taxon>
        <taxon>Marasmius</taxon>
    </lineage>
</organism>
<proteinExistence type="predicted"/>
<evidence type="ECO:0000256" key="1">
    <source>
        <dbReference type="SAM" id="MobiDB-lite"/>
    </source>
</evidence>
<sequence length="246" mass="27816">MTHNACHNIDGRCLPPQQLHASHGHPTRQGSSSTSTHQHPYSNPALLPPGVIHQLPGFQTYHYTPQAVMENNVPTNALSGAPVVRSVEYLPRQPEYSSRSLLTEPPLTFAVRGIPGPYLHQLSAGKVVVDNPHEPILINKWLGRTQMTFDFPGLRTRPIWRVDIVVGPEKRPITRQEFGMEVASRIMMAIGEARIEPQGQTRGKYAQNLSPGEEKWRLDKIKYHHLRLISMNYYGKYWVPVLAIDK</sequence>
<dbReference type="AlphaFoldDB" id="A0A9P7S0H4"/>
<dbReference type="OrthoDB" id="2602575at2759"/>
<reference evidence="2" key="1">
    <citation type="journal article" date="2021" name="Genome Biol. Evol.">
        <title>The assembled and annotated genome of the fairy-ring fungus Marasmius oreades.</title>
        <authorList>
            <person name="Hiltunen M."/>
            <person name="Ament-Velasquez S.L."/>
            <person name="Johannesson H."/>
        </authorList>
    </citation>
    <scope>NUCLEOTIDE SEQUENCE</scope>
    <source>
        <strain evidence="2">03SP1</strain>
    </source>
</reference>
<dbReference type="EMBL" id="CM032185">
    <property type="protein sequence ID" value="KAG7092842.1"/>
    <property type="molecule type" value="Genomic_DNA"/>
</dbReference>
<protein>
    <submittedName>
        <fullName evidence="2">Uncharacterized protein</fullName>
    </submittedName>
</protein>
<feature type="compositionally biased region" description="Polar residues" evidence="1">
    <location>
        <begin position="28"/>
        <end position="41"/>
    </location>
</feature>
<keyword evidence="3" id="KW-1185">Reference proteome</keyword>
<evidence type="ECO:0000313" key="3">
    <source>
        <dbReference type="Proteomes" id="UP001049176"/>
    </source>
</evidence>
<dbReference type="GeneID" id="66078232"/>
<dbReference type="KEGG" id="more:E1B28_009156"/>
<gene>
    <name evidence="2" type="ORF">E1B28_009156</name>
</gene>